<sequence length="92" mass="10140">MWWILLLLGTAIGVCGYLGGDRYYSDPETEDLGNLAFWGMLAGGWLALYAAMHLIQPTLQRGLARFFGGIARRSANRQSTAQNANPDQRHGV</sequence>
<name>A0ABV3AT42_9ACTN</name>
<keyword evidence="1" id="KW-0812">Transmembrane</keyword>
<dbReference type="EMBL" id="JBEYXT010000013">
    <property type="protein sequence ID" value="MEU6800351.1"/>
    <property type="molecule type" value="Genomic_DNA"/>
</dbReference>
<organism evidence="2 3">
    <name type="scientific">Streptomyces neyagawaensis</name>
    <dbReference type="NCBI Taxonomy" id="42238"/>
    <lineage>
        <taxon>Bacteria</taxon>
        <taxon>Bacillati</taxon>
        <taxon>Actinomycetota</taxon>
        <taxon>Actinomycetes</taxon>
        <taxon>Kitasatosporales</taxon>
        <taxon>Streptomycetaceae</taxon>
        <taxon>Streptomyces</taxon>
    </lineage>
</organism>
<reference evidence="2 3" key="1">
    <citation type="submission" date="2024-06" db="EMBL/GenBank/DDBJ databases">
        <title>The Natural Products Discovery Center: Release of the First 8490 Sequenced Strains for Exploring Actinobacteria Biosynthetic Diversity.</title>
        <authorList>
            <person name="Kalkreuter E."/>
            <person name="Kautsar S.A."/>
            <person name="Yang D."/>
            <person name="Bader C.D."/>
            <person name="Teijaro C.N."/>
            <person name="Fluegel L."/>
            <person name="Davis C.M."/>
            <person name="Simpson J.R."/>
            <person name="Lauterbach L."/>
            <person name="Steele A.D."/>
            <person name="Gui C."/>
            <person name="Meng S."/>
            <person name="Li G."/>
            <person name="Viehrig K."/>
            <person name="Ye F."/>
            <person name="Su P."/>
            <person name="Kiefer A.F."/>
            <person name="Nichols A."/>
            <person name="Cepeda A.J."/>
            <person name="Yan W."/>
            <person name="Fan B."/>
            <person name="Jiang Y."/>
            <person name="Adhikari A."/>
            <person name="Zheng C.-J."/>
            <person name="Schuster L."/>
            <person name="Cowan T.M."/>
            <person name="Smanski M.J."/>
            <person name="Chevrette M.G."/>
            <person name="De Carvalho L.P.S."/>
            <person name="Shen B."/>
        </authorList>
    </citation>
    <scope>NUCLEOTIDE SEQUENCE [LARGE SCALE GENOMIC DNA]</scope>
    <source>
        <strain evidence="2 3">NPDC046851</strain>
    </source>
</reference>
<keyword evidence="3" id="KW-1185">Reference proteome</keyword>
<keyword evidence="1" id="KW-0472">Membrane</keyword>
<protein>
    <recommendedName>
        <fullName evidence="4">Integral membrane protein</fullName>
    </recommendedName>
</protein>
<evidence type="ECO:0008006" key="4">
    <source>
        <dbReference type="Google" id="ProtNLM"/>
    </source>
</evidence>
<comment type="caution">
    <text evidence="2">The sequence shown here is derived from an EMBL/GenBank/DDBJ whole genome shotgun (WGS) entry which is preliminary data.</text>
</comment>
<proteinExistence type="predicted"/>
<dbReference type="RefSeq" id="WP_359691068.1">
    <property type="nucleotide sequence ID" value="NZ_JBEYXT010000013.1"/>
</dbReference>
<keyword evidence="1" id="KW-1133">Transmembrane helix</keyword>
<dbReference type="Proteomes" id="UP001551189">
    <property type="component" value="Unassembled WGS sequence"/>
</dbReference>
<gene>
    <name evidence="2" type="ORF">ABZ931_04945</name>
</gene>
<evidence type="ECO:0000313" key="2">
    <source>
        <dbReference type="EMBL" id="MEU6800351.1"/>
    </source>
</evidence>
<evidence type="ECO:0000313" key="3">
    <source>
        <dbReference type="Proteomes" id="UP001551189"/>
    </source>
</evidence>
<evidence type="ECO:0000256" key="1">
    <source>
        <dbReference type="SAM" id="Phobius"/>
    </source>
</evidence>
<feature type="transmembrane region" description="Helical" evidence="1">
    <location>
        <begin position="36"/>
        <end position="55"/>
    </location>
</feature>
<accession>A0ABV3AT42</accession>